<dbReference type="AlphaFoldDB" id="C9MMY0"/>
<gene>
    <name evidence="1" type="ORF">HMPREF0973_00965</name>
</gene>
<evidence type="ECO:0000313" key="1">
    <source>
        <dbReference type="EMBL" id="EEX19180.1"/>
    </source>
</evidence>
<name>C9MMY0_9BACT</name>
<dbReference type="EMBL" id="ACVA01000019">
    <property type="protein sequence ID" value="EEX19180.1"/>
    <property type="molecule type" value="Genomic_DNA"/>
</dbReference>
<dbReference type="HOGENOM" id="CLU_2383737_0_0_10"/>
<accession>C9MMY0</accession>
<dbReference type="STRING" id="649761.HMPREF0973_00965"/>
<proteinExistence type="predicted"/>
<evidence type="ECO:0000313" key="2">
    <source>
        <dbReference type="Proteomes" id="UP000003327"/>
    </source>
</evidence>
<dbReference type="Proteomes" id="UP000003327">
    <property type="component" value="Unassembled WGS sequence"/>
</dbReference>
<organism evidence="1 2">
    <name type="scientific">Prevotella veroralis F0319</name>
    <dbReference type="NCBI Taxonomy" id="649761"/>
    <lineage>
        <taxon>Bacteria</taxon>
        <taxon>Pseudomonadati</taxon>
        <taxon>Bacteroidota</taxon>
        <taxon>Bacteroidia</taxon>
        <taxon>Bacteroidales</taxon>
        <taxon>Prevotellaceae</taxon>
        <taxon>Prevotella</taxon>
    </lineage>
</organism>
<comment type="caution">
    <text evidence="1">The sequence shown here is derived from an EMBL/GenBank/DDBJ whole genome shotgun (WGS) entry which is preliminary data.</text>
</comment>
<sequence>MTGRLSRLLVNFSTRLLAVQHLQDYYKRLGEALQSTWRGITKHLEKSCRYLSLFENRLFSFALPCFLLTKQWLVTLDFIIRFVLHLIIFNRSRL</sequence>
<protein>
    <submittedName>
        <fullName evidence="1">Uncharacterized protein</fullName>
    </submittedName>
</protein>
<keyword evidence="2" id="KW-1185">Reference proteome</keyword>
<reference evidence="1 2" key="1">
    <citation type="submission" date="2009-09" db="EMBL/GenBank/DDBJ databases">
        <authorList>
            <person name="Weinstock G."/>
            <person name="Sodergren E."/>
            <person name="Clifton S."/>
            <person name="Fulton L."/>
            <person name="Fulton B."/>
            <person name="Courtney L."/>
            <person name="Fronick C."/>
            <person name="Harrison M."/>
            <person name="Strong C."/>
            <person name="Farmer C."/>
            <person name="Delahaunty K."/>
            <person name="Markovic C."/>
            <person name="Hall O."/>
            <person name="Minx P."/>
            <person name="Tomlinson C."/>
            <person name="Mitreva M."/>
            <person name="Nelson J."/>
            <person name="Hou S."/>
            <person name="Wollam A."/>
            <person name="Pepin K.H."/>
            <person name="Johnson M."/>
            <person name="Bhonagiri V."/>
            <person name="Nash W.E."/>
            <person name="Warren W."/>
            <person name="Chinwalla A."/>
            <person name="Mardis E.R."/>
            <person name="Wilson R.K."/>
        </authorList>
    </citation>
    <scope>NUCLEOTIDE SEQUENCE [LARGE SCALE GENOMIC DNA]</scope>
    <source>
        <strain evidence="1 2">F0319</strain>
    </source>
</reference>